<comment type="caution">
    <text evidence="2">The sequence shown here is derived from an EMBL/GenBank/DDBJ whole genome shotgun (WGS) entry which is preliminary data.</text>
</comment>
<evidence type="ECO:0000313" key="2">
    <source>
        <dbReference type="EMBL" id="RKE55495.1"/>
    </source>
</evidence>
<evidence type="ECO:0000259" key="1">
    <source>
        <dbReference type="Pfam" id="PF12867"/>
    </source>
</evidence>
<accession>A0A420BFM5</accession>
<dbReference type="Proteomes" id="UP000286246">
    <property type="component" value="Unassembled WGS sequence"/>
</dbReference>
<feature type="domain" description="DinB-like" evidence="1">
    <location>
        <begin position="43"/>
        <end position="166"/>
    </location>
</feature>
<protein>
    <submittedName>
        <fullName evidence="2">DinB family protein</fullName>
    </submittedName>
</protein>
<dbReference type="InterPro" id="IPR034660">
    <property type="entry name" value="DinB/YfiT-like"/>
</dbReference>
<reference evidence="2 3" key="1">
    <citation type="submission" date="2018-09" db="EMBL/GenBank/DDBJ databases">
        <title>Genomic Encyclopedia of Type Strains, Phase III (KMG-III): the genomes of soil and plant-associated and newly described type strains.</title>
        <authorList>
            <person name="Whitman W."/>
        </authorList>
    </citation>
    <scope>NUCLEOTIDE SEQUENCE [LARGE SCALE GENOMIC DNA]</scope>
    <source>
        <strain evidence="2 3">CECT 7938</strain>
    </source>
</reference>
<gene>
    <name evidence="2" type="ORF">DFQ12_0327</name>
</gene>
<dbReference type="Pfam" id="PF12867">
    <property type="entry name" value="DinB_2"/>
    <property type="match status" value="1"/>
</dbReference>
<keyword evidence="3" id="KW-1185">Reference proteome</keyword>
<organism evidence="2 3">
    <name type="scientific">Sphingobacterium detergens</name>
    <dbReference type="NCBI Taxonomy" id="1145106"/>
    <lineage>
        <taxon>Bacteria</taxon>
        <taxon>Pseudomonadati</taxon>
        <taxon>Bacteroidota</taxon>
        <taxon>Sphingobacteriia</taxon>
        <taxon>Sphingobacteriales</taxon>
        <taxon>Sphingobacteriaceae</taxon>
        <taxon>Sphingobacterium</taxon>
    </lineage>
</organism>
<dbReference type="AlphaFoldDB" id="A0A420BFM5"/>
<name>A0A420BFM5_SPHD1</name>
<dbReference type="EMBL" id="RAPY01000001">
    <property type="protein sequence ID" value="RKE55495.1"/>
    <property type="molecule type" value="Genomic_DNA"/>
</dbReference>
<sequence length="177" mass="20673">MFLSKKEEQKLTVMNDILIKDHIQQLKDVEAADLWIDENFAKKLAQVDGTTAFERPIPEMHSIAELASHLIEWRREVLSRLKGNPRGLEMSDAANWRNNDELRKRGWENLMQDLHATQQNIISFLEGKDDAFLHTAYPHADTSFPHDYKYLLTGLIHHDMYHLGQMGITIKFLKIQH</sequence>
<dbReference type="SUPFAM" id="SSF109854">
    <property type="entry name" value="DinB/YfiT-like putative metalloenzymes"/>
    <property type="match status" value="1"/>
</dbReference>
<proteinExistence type="predicted"/>
<dbReference type="InterPro" id="IPR024775">
    <property type="entry name" value="DinB-like"/>
</dbReference>
<evidence type="ECO:0000313" key="3">
    <source>
        <dbReference type="Proteomes" id="UP000286246"/>
    </source>
</evidence>
<dbReference type="Gene3D" id="1.20.120.450">
    <property type="entry name" value="dinb family like domain"/>
    <property type="match status" value="1"/>
</dbReference>